<dbReference type="STRING" id="1121421.SAMN02745123_03057"/>
<evidence type="ECO:0000256" key="3">
    <source>
        <dbReference type="ARBA" id="ARBA00022692"/>
    </source>
</evidence>
<evidence type="ECO:0000256" key="6">
    <source>
        <dbReference type="SAM" id="Phobius"/>
    </source>
</evidence>
<dbReference type="GO" id="GO:0005886">
    <property type="term" value="C:plasma membrane"/>
    <property type="evidence" value="ECO:0007669"/>
    <property type="project" value="UniProtKB-SubCell"/>
</dbReference>
<dbReference type="RefSeq" id="WP_072916044.1">
    <property type="nucleotide sequence ID" value="NZ_FRAR01000023.1"/>
</dbReference>
<keyword evidence="9" id="KW-1185">Reference proteome</keyword>
<feature type="transmembrane region" description="Helical" evidence="6">
    <location>
        <begin position="181"/>
        <end position="207"/>
    </location>
</feature>
<name>A0A1M6V5H8_9FIRM</name>
<feature type="domain" description="ABC-2 type transporter transmembrane" evidence="7">
    <location>
        <begin position="22"/>
        <end position="369"/>
    </location>
</feature>
<feature type="transmembrane region" description="Helical" evidence="6">
    <location>
        <begin position="261"/>
        <end position="284"/>
    </location>
</feature>
<dbReference type="InterPro" id="IPR051449">
    <property type="entry name" value="ABC-2_transporter_component"/>
</dbReference>
<comment type="subcellular location">
    <subcellularLocation>
        <location evidence="1">Cell membrane</location>
        <topology evidence="1">Multi-pass membrane protein</topology>
    </subcellularLocation>
</comment>
<organism evidence="8 9">
    <name type="scientific">Desulforamulus aeronauticus DSM 10349</name>
    <dbReference type="NCBI Taxonomy" id="1121421"/>
    <lineage>
        <taxon>Bacteria</taxon>
        <taxon>Bacillati</taxon>
        <taxon>Bacillota</taxon>
        <taxon>Clostridia</taxon>
        <taxon>Eubacteriales</taxon>
        <taxon>Peptococcaceae</taxon>
        <taxon>Desulforamulus</taxon>
    </lineage>
</organism>
<evidence type="ECO:0000259" key="7">
    <source>
        <dbReference type="Pfam" id="PF12698"/>
    </source>
</evidence>
<feature type="transmembrane region" description="Helical" evidence="6">
    <location>
        <begin position="354"/>
        <end position="373"/>
    </location>
</feature>
<dbReference type="Proteomes" id="UP000183997">
    <property type="component" value="Unassembled WGS sequence"/>
</dbReference>
<evidence type="ECO:0000256" key="4">
    <source>
        <dbReference type="ARBA" id="ARBA00022989"/>
    </source>
</evidence>
<dbReference type="Pfam" id="PF12698">
    <property type="entry name" value="ABC2_membrane_3"/>
    <property type="match status" value="1"/>
</dbReference>
<dbReference type="GO" id="GO:0140359">
    <property type="term" value="F:ABC-type transporter activity"/>
    <property type="evidence" value="ECO:0007669"/>
    <property type="project" value="InterPro"/>
</dbReference>
<proteinExistence type="predicted"/>
<dbReference type="Gene3D" id="3.40.1710.10">
    <property type="entry name" value="abc type-2 transporter like domain"/>
    <property type="match status" value="1"/>
</dbReference>
<accession>A0A1M6V5H8</accession>
<reference evidence="9" key="1">
    <citation type="submission" date="2016-11" db="EMBL/GenBank/DDBJ databases">
        <authorList>
            <person name="Varghese N."/>
            <person name="Submissions S."/>
        </authorList>
    </citation>
    <scope>NUCLEOTIDE SEQUENCE [LARGE SCALE GENOMIC DNA]</scope>
    <source>
        <strain evidence="9">DSM 10349</strain>
    </source>
</reference>
<evidence type="ECO:0000313" key="9">
    <source>
        <dbReference type="Proteomes" id="UP000183997"/>
    </source>
</evidence>
<gene>
    <name evidence="8" type="ORF">SAMN02745123_03057</name>
</gene>
<dbReference type="AlphaFoldDB" id="A0A1M6V5H8"/>
<evidence type="ECO:0000256" key="5">
    <source>
        <dbReference type="ARBA" id="ARBA00023136"/>
    </source>
</evidence>
<feature type="transmembrane region" description="Helical" evidence="6">
    <location>
        <begin position="296"/>
        <end position="313"/>
    </location>
</feature>
<dbReference type="OrthoDB" id="9788252at2"/>
<dbReference type="EMBL" id="FRAR01000023">
    <property type="protein sequence ID" value="SHK76698.1"/>
    <property type="molecule type" value="Genomic_DNA"/>
</dbReference>
<evidence type="ECO:0000256" key="1">
    <source>
        <dbReference type="ARBA" id="ARBA00004651"/>
    </source>
</evidence>
<keyword evidence="4 6" id="KW-1133">Transmembrane helix</keyword>
<keyword evidence="3 6" id="KW-0812">Transmembrane</keyword>
<protein>
    <submittedName>
        <fullName evidence="8">ABC-2 type transport system permease protein</fullName>
    </submittedName>
</protein>
<dbReference type="PANTHER" id="PTHR30294">
    <property type="entry name" value="MEMBRANE COMPONENT OF ABC TRANSPORTER YHHJ-RELATED"/>
    <property type="match status" value="1"/>
</dbReference>
<evidence type="ECO:0000256" key="2">
    <source>
        <dbReference type="ARBA" id="ARBA00022475"/>
    </source>
</evidence>
<keyword evidence="5 6" id="KW-0472">Membrane</keyword>
<dbReference type="InterPro" id="IPR013525">
    <property type="entry name" value="ABC2_TM"/>
</dbReference>
<dbReference type="PANTHER" id="PTHR30294:SF29">
    <property type="entry name" value="MULTIDRUG ABC TRANSPORTER PERMEASE YBHS-RELATED"/>
    <property type="match status" value="1"/>
</dbReference>
<evidence type="ECO:0000313" key="8">
    <source>
        <dbReference type="EMBL" id="SHK76698.1"/>
    </source>
</evidence>
<keyword evidence="2" id="KW-1003">Cell membrane</keyword>
<sequence length="376" mass="41621">MIKALLVRELTYLWRDRGLRNILLFGPLLGILIFYVTYSAQILTVIPTAVVDLDRSSASRDLVTKISQAEYLQIVAQPASAPEAEELIRRGDVLVTVVIPEDFGRHLTLGRQTSVYIGIDGSNMIYSTNATTAALTVAKTVSAEAGVKALMARGLPREQAKSAYQRVTLQEEPWFNPTLNYAYFLVLALILNIWQQCCTLAAATNIISETGRPSWTQFKLAGLSKWTLFVSKSVVHIGVFMLLILPIYGICFGLLKLPLHGSWLLLLLFTLVFAIALHSVGTLASSFARNPVDSTRFGMIIALPSFILSGYGWPLEAMPSFVQSVVKLLPQTWFFQGLNYFTFKDPGWLFARHYFVALGLIAVVCYSGAAVITSRK</sequence>
<feature type="transmembrane region" description="Helical" evidence="6">
    <location>
        <begin position="21"/>
        <end position="38"/>
    </location>
</feature>
<feature type="transmembrane region" description="Helical" evidence="6">
    <location>
        <begin position="228"/>
        <end position="255"/>
    </location>
</feature>